<feature type="transmembrane region" description="Helical" evidence="2">
    <location>
        <begin position="30"/>
        <end position="50"/>
    </location>
</feature>
<feature type="transmembrane region" description="Helical" evidence="2">
    <location>
        <begin position="244"/>
        <end position="267"/>
    </location>
</feature>
<feature type="transmembrane region" description="Helical" evidence="2">
    <location>
        <begin position="146"/>
        <end position="167"/>
    </location>
</feature>
<dbReference type="RefSeq" id="WP_073890738.1">
    <property type="nucleotide sequence ID" value="NZ_JBEOYA010000068.1"/>
</dbReference>
<organism evidence="4 5">
    <name type="scientific">Streptomyces sp. 900105245</name>
    <dbReference type="NCBI Taxonomy" id="3154379"/>
    <lineage>
        <taxon>Bacteria</taxon>
        <taxon>Bacillati</taxon>
        <taxon>Actinomycetota</taxon>
        <taxon>Actinomycetes</taxon>
        <taxon>Kitasatosporales</taxon>
        <taxon>Streptomycetaceae</taxon>
        <taxon>Streptomyces</taxon>
    </lineage>
</organism>
<evidence type="ECO:0000313" key="5">
    <source>
        <dbReference type="Proteomes" id="UP001470023"/>
    </source>
</evidence>
<evidence type="ECO:0000256" key="2">
    <source>
        <dbReference type="SAM" id="Phobius"/>
    </source>
</evidence>
<keyword evidence="2" id="KW-0812">Transmembrane</keyword>
<evidence type="ECO:0000256" key="1">
    <source>
        <dbReference type="SAM" id="MobiDB-lite"/>
    </source>
</evidence>
<dbReference type="Pfam" id="PF20182">
    <property type="entry name" value="DUF6545"/>
    <property type="match status" value="1"/>
</dbReference>
<protein>
    <submittedName>
        <fullName evidence="4">DUF6545 domain-containing protein</fullName>
    </submittedName>
</protein>
<dbReference type="InterPro" id="IPR046675">
    <property type="entry name" value="DUF6545"/>
</dbReference>
<dbReference type="EMBL" id="JBEPAZ010000004">
    <property type="protein sequence ID" value="MER6427373.1"/>
    <property type="molecule type" value="Genomic_DNA"/>
</dbReference>
<feature type="transmembrane region" description="Helical" evidence="2">
    <location>
        <begin position="6"/>
        <end position="23"/>
    </location>
</feature>
<evidence type="ECO:0000259" key="3">
    <source>
        <dbReference type="Pfam" id="PF20182"/>
    </source>
</evidence>
<feature type="transmembrane region" description="Helical" evidence="2">
    <location>
        <begin position="202"/>
        <end position="224"/>
    </location>
</feature>
<reference evidence="4 5" key="1">
    <citation type="submission" date="2024-06" db="EMBL/GenBank/DDBJ databases">
        <title>The Natural Products Discovery Center: Release of the First 8490 Sequenced Strains for Exploring Actinobacteria Biosynthetic Diversity.</title>
        <authorList>
            <person name="Kalkreuter E."/>
            <person name="Kautsar S.A."/>
            <person name="Yang D."/>
            <person name="Bader C.D."/>
            <person name="Teijaro C.N."/>
            <person name="Fluegel L."/>
            <person name="Davis C.M."/>
            <person name="Simpson J.R."/>
            <person name="Lauterbach L."/>
            <person name="Steele A.D."/>
            <person name="Gui C."/>
            <person name="Meng S."/>
            <person name="Li G."/>
            <person name="Viehrig K."/>
            <person name="Ye F."/>
            <person name="Su P."/>
            <person name="Kiefer A.F."/>
            <person name="Nichols A."/>
            <person name="Cepeda A.J."/>
            <person name="Yan W."/>
            <person name="Fan B."/>
            <person name="Jiang Y."/>
            <person name="Adhikari A."/>
            <person name="Zheng C.-J."/>
            <person name="Schuster L."/>
            <person name="Cowan T.M."/>
            <person name="Smanski M.J."/>
            <person name="Chevrette M.G."/>
            <person name="De Carvalho L.P.S."/>
            <person name="Shen B."/>
        </authorList>
    </citation>
    <scope>NUCLEOTIDE SEQUENCE [LARGE SCALE GENOMIC DNA]</scope>
    <source>
        <strain evidence="4 5">NPDC001166</strain>
    </source>
</reference>
<feature type="region of interest" description="Disordered" evidence="1">
    <location>
        <begin position="399"/>
        <end position="418"/>
    </location>
</feature>
<feature type="domain" description="DUF6545" evidence="3">
    <location>
        <begin position="269"/>
        <end position="395"/>
    </location>
</feature>
<keyword evidence="5" id="KW-1185">Reference proteome</keyword>
<evidence type="ECO:0000313" key="4">
    <source>
        <dbReference type="EMBL" id="MER6427373.1"/>
    </source>
</evidence>
<accession>A0ABV1U0Z7</accession>
<keyword evidence="2" id="KW-1133">Transmembrane helix</keyword>
<keyword evidence="2" id="KW-0472">Membrane</keyword>
<dbReference type="Proteomes" id="UP001470023">
    <property type="component" value="Unassembled WGS sequence"/>
</dbReference>
<gene>
    <name evidence="4" type="ORF">ABT272_06440</name>
</gene>
<proteinExistence type="predicted"/>
<sequence length="418" mass="44687">MSYVVYLAAAILGMAAILLFRRPRQALTNPLTASTCVSILIGACCFSAAAPATLATVNRMTGIANFGAPMTYSLISAYSCSLFILLIYWRGGPVVTLRRTALAFIGVYGLLIAAIITLFTVGDAHVERLRDLDTYYANTPYIREMIVLYLLGHLVCCLVICGVCLLWTRQLRQETASPAAAAGAGPGAPAASKGDRLLRAGLWLIVIGLGMDMSGFVLAKIIAVTARWYGRDLDFLSTTVAPPLASVGAVICSLGFVLPRIVPAVGAQWRSLRHYRRLAPLWKVLRHVPTAFVSPSTWYRLPQSRLRMREMAIHDALLVLTPHLDERAGSGVLRRALAAGCDPTAARAKAEASMVVEAARQLAGGAADSLTEPGTYELRTSKDASRGLLRLAQELNTPGTVTGVDPLAAPTHGTRNGS</sequence>
<comment type="caution">
    <text evidence="4">The sequence shown here is derived from an EMBL/GenBank/DDBJ whole genome shotgun (WGS) entry which is preliminary data.</text>
</comment>
<name>A0ABV1U0Z7_9ACTN</name>
<feature type="transmembrane region" description="Helical" evidence="2">
    <location>
        <begin position="101"/>
        <end position="126"/>
    </location>
</feature>
<feature type="transmembrane region" description="Helical" evidence="2">
    <location>
        <begin position="70"/>
        <end position="89"/>
    </location>
</feature>